<keyword evidence="3" id="KW-0808">Transferase</keyword>
<evidence type="ECO:0000256" key="8">
    <source>
        <dbReference type="SAM" id="MobiDB-lite"/>
    </source>
</evidence>
<keyword evidence="6 9" id="KW-0472">Membrane</keyword>
<comment type="subcellular location">
    <subcellularLocation>
        <location evidence="1">Cell membrane</location>
        <topology evidence="1">Multi-pass membrane protein</topology>
    </subcellularLocation>
</comment>
<dbReference type="GO" id="GO:0005886">
    <property type="term" value="C:plasma membrane"/>
    <property type="evidence" value="ECO:0007669"/>
    <property type="project" value="UniProtKB-SubCell"/>
</dbReference>
<proteinExistence type="inferred from homology"/>
<evidence type="ECO:0000256" key="7">
    <source>
        <dbReference type="ARBA" id="ARBA00024033"/>
    </source>
</evidence>
<gene>
    <name evidence="10" type="ORF">FO059_09140</name>
</gene>
<feature type="transmembrane region" description="Helical" evidence="9">
    <location>
        <begin position="188"/>
        <end position="209"/>
    </location>
</feature>
<evidence type="ECO:0000256" key="1">
    <source>
        <dbReference type="ARBA" id="ARBA00004651"/>
    </source>
</evidence>
<keyword evidence="5 9" id="KW-1133">Transmembrane helix</keyword>
<evidence type="ECO:0000313" key="11">
    <source>
        <dbReference type="Proteomes" id="UP000317344"/>
    </source>
</evidence>
<dbReference type="EMBL" id="CP041765">
    <property type="protein sequence ID" value="QDQ97458.1"/>
    <property type="molecule type" value="Genomic_DNA"/>
</dbReference>
<dbReference type="InterPro" id="IPR018584">
    <property type="entry name" value="GT87"/>
</dbReference>
<feature type="region of interest" description="Disordered" evidence="8">
    <location>
        <begin position="407"/>
        <end position="432"/>
    </location>
</feature>
<dbReference type="Proteomes" id="UP000317344">
    <property type="component" value="Chromosome"/>
</dbReference>
<feature type="transmembrane region" description="Helical" evidence="9">
    <location>
        <begin position="386"/>
        <end position="408"/>
    </location>
</feature>
<feature type="transmembrane region" description="Helical" evidence="9">
    <location>
        <begin position="163"/>
        <end position="181"/>
    </location>
</feature>
<dbReference type="Pfam" id="PF09594">
    <property type="entry name" value="GT87"/>
    <property type="match status" value="1"/>
</dbReference>
<feature type="transmembrane region" description="Helical" evidence="9">
    <location>
        <begin position="259"/>
        <end position="278"/>
    </location>
</feature>
<accession>A0A516X327</accession>
<sequence>MTSRGRWLAVAACAVAVTALFRLFDTVHGIDLRVYFEAGQDVLAGKGLYDGPQGDARVPFTYPPFAALASVPLAAVGWTAAQWLWAVVNVCALSVSVAVGYRSLLAGRRHRTWWVLGLTGLWAASGPVADSLGYGQVGLLLMAMCLVDADRGVRLPAWLPRGALTGCAAAVKLIPAAYLAVPLLLRRWRAAAVGVVAAAACSLLALVVLPGPTRDYVLDVVPGLAGRVGVGDPSVAGNQSVRGMLLRTLPADTSDGTVVAVWAAVCVLIAPLTAWGCVRAARSRGPVAALVVAALGAELMLPVAWSHHYVWLVPAVGLLWTPPPTPSSGHGCGTAGSRAARRRRAGLRASRLLAAGVAAAAFARTAPLVATWGSGVAALDRAGTEAIMLAAAATMVGLAAPAGSAIPAREERAEGERAEGEGREVRHGRARW</sequence>
<dbReference type="RefSeq" id="WP_143908165.1">
    <property type="nucleotide sequence ID" value="NZ_CP041765.1"/>
</dbReference>
<keyword evidence="11" id="KW-1185">Reference proteome</keyword>
<feature type="compositionally biased region" description="Basic and acidic residues" evidence="8">
    <location>
        <begin position="408"/>
        <end position="432"/>
    </location>
</feature>
<keyword evidence="4 9" id="KW-0812">Transmembrane</keyword>
<reference evidence="10 11" key="1">
    <citation type="submission" date="2019-07" db="EMBL/GenBank/DDBJ databases">
        <title>Tomitella cavernea sp. nov., an actinomycete isolated from soil.</title>
        <authorList>
            <person name="Cheng J."/>
        </authorList>
    </citation>
    <scope>NUCLEOTIDE SEQUENCE [LARGE SCALE GENOMIC DNA]</scope>
    <source>
        <strain evidence="10 11">HY188</strain>
    </source>
</reference>
<keyword evidence="2" id="KW-1003">Cell membrane</keyword>
<evidence type="ECO:0000256" key="4">
    <source>
        <dbReference type="ARBA" id="ARBA00022692"/>
    </source>
</evidence>
<dbReference type="GO" id="GO:0016758">
    <property type="term" value="F:hexosyltransferase activity"/>
    <property type="evidence" value="ECO:0007669"/>
    <property type="project" value="InterPro"/>
</dbReference>
<organism evidence="10 11">
    <name type="scientific">Tomitella fengzijianii</name>
    <dbReference type="NCBI Taxonomy" id="2597660"/>
    <lineage>
        <taxon>Bacteria</taxon>
        <taxon>Bacillati</taxon>
        <taxon>Actinomycetota</taxon>
        <taxon>Actinomycetes</taxon>
        <taxon>Mycobacteriales</taxon>
        <taxon>Tomitella</taxon>
    </lineage>
</organism>
<evidence type="ECO:0000256" key="5">
    <source>
        <dbReference type="ARBA" id="ARBA00022989"/>
    </source>
</evidence>
<comment type="similarity">
    <text evidence="7">Belongs to the glycosyltransferase 87 family.</text>
</comment>
<reference evidence="10 11" key="2">
    <citation type="submission" date="2019-07" db="EMBL/GenBank/DDBJ databases">
        <authorList>
            <person name="Huang Y."/>
        </authorList>
    </citation>
    <scope>NUCLEOTIDE SEQUENCE [LARGE SCALE GENOMIC DNA]</scope>
    <source>
        <strain evidence="10 11">HY188</strain>
    </source>
</reference>
<feature type="transmembrane region" description="Helical" evidence="9">
    <location>
        <begin position="83"/>
        <end position="101"/>
    </location>
</feature>
<dbReference type="KEGG" id="toy:FO059_09140"/>
<protein>
    <submittedName>
        <fullName evidence="10">DUF2029 domain-containing protein</fullName>
    </submittedName>
</protein>
<feature type="transmembrane region" description="Helical" evidence="9">
    <location>
        <begin position="113"/>
        <end position="134"/>
    </location>
</feature>
<feature type="transmembrane region" description="Helical" evidence="9">
    <location>
        <begin position="352"/>
        <end position="374"/>
    </location>
</feature>
<evidence type="ECO:0000256" key="9">
    <source>
        <dbReference type="SAM" id="Phobius"/>
    </source>
</evidence>
<dbReference type="OrthoDB" id="9774600at2"/>
<evidence type="ECO:0000313" key="10">
    <source>
        <dbReference type="EMBL" id="QDQ97458.1"/>
    </source>
</evidence>
<evidence type="ECO:0000256" key="3">
    <source>
        <dbReference type="ARBA" id="ARBA00022679"/>
    </source>
</evidence>
<evidence type="ECO:0000256" key="2">
    <source>
        <dbReference type="ARBA" id="ARBA00022475"/>
    </source>
</evidence>
<dbReference type="AlphaFoldDB" id="A0A516X327"/>
<evidence type="ECO:0000256" key="6">
    <source>
        <dbReference type="ARBA" id="ARBA00023136"/>
    </source>
</evidence>
<name>A0A516X327_9ACTN</name>